<dbReference type="EC" id="5.3.4.1" evidence="4 13"/>
<evidence type="ECO:0000259" key="16">
    <source>
        <dbReference type="PROSITE" id="PS51352"/>
    </source>
</evidence>
<dbReference type="Proteomes" id="UP000007797">
    <property type="component" value="Unassembled WGS sequence"/>
</dbReference>
<keyword evidence="10 11" id="KW-0676">Redox-active center</keyword>
<dbReference type="KEGG" id="dfa:DFA_03555"/>
<dbReference type="Pfam" id="PF00085">
    <property type="entry name" value="Thioredoxin"/>
    <property type="match status" value="2"/>
</dbReference>
<comment type="similarity">
    <text evidence="3 12">Belongs to the protein disulfide isomerase family.</text>
</comment>
<evidence type="ECO:0000313" key="17">
    <source>
        <dbReference type="EMBL" id="EGG25306.1"/>
    </source>
</evidence>
<dbReference type="CDD" id="cd02995">
    <property type="entry name" value="PDI_a_PDI_a'_C"/>
    <property type="match status" value="1"/>
</dbReference>
<dbReference type="CDD" id="cd02981">
    <property type="entry name" value="PDI_b_family"/>
    <property type="match status" value="1"/>
</dbReference>
<dbReference type="PROSITE" id="PS00194">
    <property type="entry name" value="THIOREDOXIN_1"/>
    <property type="match status" value="2"/>
</dbReference>
<dbReference type="NCBIfam" id="TIGR01130">
    <property type="entry name" value="ER_PDI_fam"/>
    <property type="match status" value="1"/>
</dbReference>
<feature type="disulfide bond" description="Redox-active" evidence="11">
    <location>
        <begin position="403"/>
        <end position="406"/>
    </location>
</feature>
<gene>
    <name evidence="17" type="primary">pdi2</name>
    <name evidence="17" type="ORF">DFA_03555</name>
</gene>
<dbReference type="GO" id="GO:0005788">
    <property type="term" value="C:endoplasmic reticulum lumen"/>
    <property type="evidence" value="ECO:0007669"/>
    <property type="project" value="UniProtKB-SubCell"/>
</dbReference>
<evidence type="ECO:0000256" key="4">
    <source>
        <dbReference type="ARBA" id="ARBA00012723"/>
    </source>
</evidence>
<evidence type="ECO:0000313" key="18">
    <source>
        <dbReference type="Proteomes" id="UP000007797"/>
    </source>
</evidence>
<dbReference type="EMBL" id="GL883006">
    <property type="protein sequence ID" value="EGG25306.1"/>
    <property type="molecule type" value="Genomic_DNA"/>
</dbReference>
<evidence type="ECO:0000256" key="10">
    <source>
        <dbReference type="ARBA" id="ARBA00023284"/>
    </source>
</evidence>
<dbReference type="Gene3D" id="3.40.30.10">
    <property type="entry name" value="Glutaredoxin"/>
    <property type="match status" value="4"/>
</dbReference>
<keyword evidence="5 15" id="KW-0732">Signal</keyword>
<accession>F4PHX2</accession>
<sequence length="518" mass="57431">MILLAACLFLAAINAHPGHSHHHDSDDEEEETDVKSHVMNLNEENFAQTIAEHDVALVMFFAPWCGHCKNLKPHFAEASNKLASNEKIALAKVDCTVEETLCQLNKVKHYPTLVIYNNGVPEPWEGERTAKGIEESVLAELLPPVTSISSEEELIKFNEANPVSVVGFFDNDHDDRYAQFKTIVGKLKKFAKFGSVVNKEFASKYASKSPSVVVFKKDQDKSEFANADFEVEELVKFIRYSILPLVGEINGQTYKKYDGAGLPLVYLFINPADADAKEAVLAAATPVAKKALGKAIFCWVDHSKYPQQAKYMGLSGDVVPSAAIEVAAKAQKFLKSESEEFNLDTFDKFIGEFLADKLEPFVKSEPIPEDNNGPVKVVVAKTYNEIVLDTTKDVLVEFYAPWCGHCKNLEPIYKQLGEHFATTAKSVVIAKIDATANDVPSELGITGFPTILYFRANDKTPLSFEGHRDFDSLSNFVSSNASVEKHAETQETTQEQEPVKTTTTEETAESKPSHHDEL</sequence>
<dbReference type="GeneID" id="14877012"/>
<organism evidence="17 18">
    <name type="scientific">Cavenderia fasciculata</name>
    <name type="common">Slime mold</name>
    <name type="synonym">Dictyostelium fasciculatum</name>
    <dbReference type="NCBI Taxonomy" id="261658"/>
    <lineage>
        <taxon>Eukaryota</taxon>
        <taxon>Amoebozoa</taxon>
        <taxon>Evosea</taxon>
        <taxon>Eumycetozoa</taxon>
        <taxon>Dictyostelia</taxon>
        <taxon>Acytosteliales</taxon>
        <taxon>Cavenderiaceae</taxon>
        <taxon>Cavenderia</taxon>
    </lineage>
</organism>
<evidence type="ECO:0000256" key="1">
    <source>
        <dbReference type="ARBA" id="ARBA00001182"/>
    </source>
</evidence>
<feature type="domain" description="Thioredoxin" evidence="16">
    <location>
        <begin position="352"/>
        <end position="482"/>
    </location>
</feature>
<feature type="compositionally biased region" description="Low complexity" evidence="14">
    <location>
        <begin position="490"/>
        <end position="505"/>
    </location>
</feature>
<keyword evidence="8 11" id="KW-1015">Disulfide bond</keyword>
<feature type="region of interest" description="Disordered" evidence="14">
    <location>
        <begin position="481"/>
        <end position="518"/>
    </location>
</feature>
<feature type="signal peptide" evidence="15">
    <location>
        <begin position="1"/>
        <end position="15"/>
    </location>
</feature>
<dbReference type="NCBIfam" id="TIGR01126">
    <property type="entry name" value="pdi_dom"/>
    <property type="match status" value="1"/>
</dbReference>
<dbReference type="PRINTS" id="PR00421">
    <property type="entry name" value="THIOREDOXIN"/>
</dbReference>
<dbReference type="InterPro" id="IPR017937">
    <property type="entry name" value="Thioredoxin_CS"/>
</dbReference>
<evidence type="ECO:0000256" key="6">
    <source>
        <dbReference type="ARBA" id="ARBA00022737"/>
    </source>
</evidence>
<dbReference type="RefSeq" id="XP_004363157.1">
    <property type="nucleotide sequence ID" value="XM_004363100.1"/>
</dbReference>
<dbReference type="InterPro" id="IPR036249">
    <property type="entry name" value="Thioredoxin-like_sf"/>
</dbReference>
<comment type="subcellular location">
    <subcellularLocation>
        <location evidence="2">Endoplasmic reticulum lumen</location>
    </subcellularLocation>
</comment>
<dbReference type="CDD" id="cd02961">
    <property type="entry name" value="PDI_a_family"/>
    <property type="match status" value="1"/>
</dbReference>
<evidence type="ECO:0000256" key="3">
    <source>
        <dbReference type="ARBA" id="ARBA00006347"/>
    </source>
</evidence>
<feature type="domain" description="Thioredoxin" evidence="16">
    <location>
        <begin position="10"/>
        <end position="143"/>
    </location>
</feature>
<dbReference type="PANTHER" id="PTHR18929">
    <property type="entry name" value="PROTEIN DISULFIDE ISOMERASE"/>
    <property type="match status" value="1"/>
</dbReference>
<dbReference type="OMA" id="REDYVWS"/>
<dbReference type="InterPro" id="IPR005792">
    <property type="entry name" value="Prot_disulphide_isomerase"/>
</dbReference>
<keyword evidence="9 13" id="KW-0413">Isomerase</keyword>
<evidence type="ECO:0000256" key="11">
    <source>
        <dbReference type="PIRSR" id="PIRSR605792-51"/>
    </source>
</evidence>
<evidence type="ECO:0000256" key="5">
    <source>
        <dbReference type="ARBA" id="ARBA00022729"/>
    </source>
</evidence>
<evidence type="ECO:0000256" key="15">
    <source>
        <dbReference type="SAM" id="SignalP"/>
    </source>
</evidence>
<protein>
    <recommendedName>
        <fullName evidence="4 13">Protein disulfide-isomerase</fullName>
        <ecNumber evidence="4 13">5.3.4.1</ecNumber>
    </recommendedName>
</protein>
<keyword evidence="18" id="KW-1185">Reference proteome</keyword>
<dbReference type="Pfam" id="PF13848">
    <property type="entry name" value="Thioredoxin_6"/>
    <property type="match status" value="1"/>
</dbReference>
<dbReference type="STRING" id="1054147.F4PHX2"/>
<evidence type="ECO:0000256" key="12">
    <source>
        <dbReference type="RuleBase" id="RU004208"/>
    </source>
</evidence>
<evidence type="ECO:0000256" key="7">
    <source>
        <dbReference type="ARBA" id="ARBA00022824"/>
    </source>
</evidence>
<name>F4PHX2_CACFS</name>
<dbReference type="PANTHER" id="PTHR18929:SF132">
    <property type="entry name" value="PROTEIN DISULFIDE-ISOMERASE A3"/>
    <property type="match status" value="1"/>
</dbReference>
<dbReference type="InterPro" id="IPR013766">
    <property type="entry name" value="Thioredoxin_domain"/>
</dbReference>
<evidence type="ECO:0000256" key="13">
    <source>
        <dbReference type="RuleBase" id="RU361130"/>
    </source>
</evidence>
<feature type="chain" id="PRO_5012542363" description="Protein disulfide-isomerase" evidence="15">
    <location>
        <begin position="16"/>
        <end position="518"/>
    </location>
</feature>
<dbReference type="GO" id="GO:0034976">
    <property type="term" value="P:response to endoplasmic reticulum stress"/>
    <property type="evidence" value="ECO:0007669"/>
    <property type="project" value="TreeGrafter"/>
</dbReference>
<keyword evidence="6" id="KW-0677">Repeat</keyword>
<dbReference type="InterPro" id="IPR005788">
    <property type="entry name" value="PDI_thioredoxin-like_dom"/>
</dbReference>
<evidence type="ECO:0000256" key="14">
    <source>
        <dbReference type="SAM" id="MobiDB-lite"/>
    </source>
</evidence>
<dbReference type="OrthoDB" id="427280at2759"/>
<dbReference type="PROSITE" id="PS51352">
    <property type="entry name" value="THIOREDOXIN_2"/>
    <property type="match status" value="2"/>
</dbReference>
<evidence type="ECO:0000256" key="8">
    <source>
        <dbReference type="ARBA" id="ARBA00023157"/>
    </source>
</evidence>
<reference evidence="18" key="1">
    <citation type="journal article" date="2011" name="Genome Res.">
        <title>Phylogeny-wide analysis of social amoeba genomes highlights ancient origins for complex intercellular communication.</title>
        <authorList>
            <person name="Heidel A.J."/>
            <person name="Lawal H.M."/>
            <person name="Felder M."/>
            <person name="Schilde C."/>
            <person name="Helps N.R."/>
            <person name="Tunggal B."/>
            <person name="Rivero F."/>
            <person name="John U."/>
            <person name="Schleicher M."/>
            <person name="Eichinger L."/>
            <person name="Platzer M."/>
            <person name="Noegel A.A."/>
            <person name="Schaap P."/>
            <person name="Gloeckner G."/>
        </authorList>
    </citation>
    <scope>NUCLEOTIDE SEQUENCE [LARGE SCALE GENOMIC DNA]</scope>
    <source>
        <strain evidence="18">SH3</strain>
    </source>
</reference>
<feature type="compositionally biased region" description="Basic and acidic residues" evidence="14">
    <location>
        <begin position="508"/>
        <end position="518"/>
    </location>
</feature>
<keyword evidence="7" id="KW-0256">Endoplasmic reticulum</keyword>
<evidence type="ECO:0000256" key="9">
    <source>
        <dbReference type="ARBA" id="ARBA00023235"/>
    </source>
</evidence>
<dbReference type="SUPFAM" id="SSF52833">
    <property type="entry name" value="Thioredoxin-like"/>
    <property type="match status" value="4"/>
</dbReference>
<evidence type="ECO:0000256" key="2">
    <source>
        <dbReference type="ARBA" id="ARBA00004319"/>
    </source>
</evidence>
<dbReference type="GO" id="GO:0003756">
    <property type="term" value="F:protein disulfide isomerase activity"/>
    <property type="evidence" value="ECO:0007669"/>
    <property type="project" value="UniProtKB-EC"/>
</dbReference>
<dbReference type="CDD" id="cd02982">
    <property type="entry name" value="PDI_b'_family"/>
    <property type="match status" value="1"/>
</dbReference>
<proteinExistence type="inferred from homology"/>
<dbReference type="GO" id="GO:0006457">
    <property type="term" value="P:protein folding"/>
    <property type="evidence" value="ECO:0007669"/>
    <property type="project" value="TreeGrafter"/>
</dbReference>
<dbReference type="AlphaFoldDB" id="F4PHX2"/>
<feature type="disulfide bond" description="Redox-active" evidence="11">
    <location>
        <begin position="65"/>
        <end position="68"/>
    </location>
</feature>
<comment type="catalytic activity">
    <reaction evidence="1 13">
        <text>Catalyzes the rearrangement of -S-S- bonds in proteins.</text>
        <dbReference type="EC" id="5.3.4.1"/>
    </reaction>
</comment>